<dbReference type="Gene3D" id="3.40.50.2000">
    <property type="entry name" value="Glycogen Phosphorylase B"/>
    <property type="match status" value="1"/>
</dbReference>
<dbReference type="PANTHER" id="PTHR45947">
    <property type="entry name" value="SULFOQUINOVOSYL TRANSFERASE SQD2"/>
    <property type="match status" value="1"/>
</dbReference>
<reference evidence="3 4" key="1">
    <citation type="submission" date="2018-06" db="EMBL/GenBank/DDBJ databases">
        <authorList>
            <person name="Liu Z.-W."/>
        </authorList>
    </citation>
    <scope>NUCLEOTIDE SEQUENCE [LARGE SCALE GENOMIC DNA]</scope>
    <source>
        <strain evidence="3 4">2b14</strain>
    </source>
</reference>
<proteinExistence type="predicted"/>
<gene>
    <name evidence="3" type="ORF">DP923_08730</name>
</gene>
<dbReference type="Proteomes" id="UP000251692">
    <property type="component" value="Unassembled WGS sequence"/>
</dbReference>
<comment type="caution">
    <text evidence="3">The sequence shown here is derived from an EMBL/GenBank/DDBJ whole genome shotgun (WGS) entry which is preliminary data.</text>
</comment>
<dbReference type="SUPFAM" id="SSF53756">
    <property type="entry name" value="UDP-Glycosyltransferase/glycogen phosphorylase"/>
    <property type="match status" value="1"/>
</dbReference>
<accession>A0A364RG81</accession>
<dbReference type="AlphaFoldDB" id="A0A364RG81"/>
<dbReference type="GO" id="GO:0016757">
    <property type="term" value="F:glycosyltransferase activity"/>
    <property type="evidence" value="ECO:0007669"/>
    <property type="project" value="InterPro"/>
</dbReference>
<keyword evidence="1" id="KW-0472">Membrane</keyword>
<sequence length="386" mass="44021">MKLSNRKKILVTIDWFLPGYKAGGPIQSCANLVQHLKPDYDFYILTRDTDYCETVPYQNIQPNTWVKLEDHVQVFYFSAAHLKYKSLFNVIKQVGPDVAFINGIYSLYFSILPLFILKRLNHQKIIVSARGMLAQSAINVKGGKKKLFLKAIKASGLYKGIRFHATNEEEEKAIGNAISPTANVVIAPNLPKLTDEVAHVLRNKQRGQLNLVSIARISPEKNTKYALALLADYKGSEHINFDIYGPVYNADYWQACEEVIRQLPDNIKVKYKGSVQSDKVAATLSHYHALFLPTQGENFGHIILESFTAGCPVIISDQTPWRNLEKDKLGFDLPLAEPNKFRQAIQQLTQMDQQEYNIWSERAYFYGNKFINNAEPVQLNRLMFEV</sequence>
<organism evidence="3 4">
    <name type="scientific">Pontibacter arcticus</name>
    <dbReference type="NCBI Taxonomy" id="2080288"/>
    <lineage>
        <taxon>Bacteria</taxon>
        <taxon>Pseudomonadati</taxon>
        <taxon>Bacteroidota</taxon>
        <taxon>Cytophagia</taxon>
        <taxon>Cytophagales</taxon>
        <taxon>Hymenobacteraceae</taxon>
        <taxon>Pontibacter</taxon>
    </lineage>
</organism>
<dbReference type="InterPro" id="IPR001296">
    <property type="entry name" value="Glyco_trans_1"/>
</dbReference>
<keyword evidence="1" id="KW-1133">Transmembrane helix</keyword>
<keyword evidence="1" id="KW-0812">Transmembrane</keyword>
<evidence type="ECO:0000259" key="2">
    <source>
        <dbReference type="Pfam" id="PF00534"/>
    </source>
</evidence>
<feature type="transmembrane region" description="Helical" evidence="1">
    <location>
        <begin position="98"/>
        <end position="117"/>
    </location>
</feature>
<reference evidence="3 4" key="2">
    <citation type="submission" date="2018-07" db="EMBL/GenBank/DDBJ databases">
        <title>Pontibacter sp. 2b14 genomic sequence and assembly.</title>
        <authorList>
            <person name="Du Z.-J."/>
        </authorList>
    </citation>
    <scope>NUCLEOTIDE SEQUENCE [LARGE SCALE GENOMIC DNA]</scope>
    <source>
        <strain evidence="3 4">2b14</strain>
    </source>
</reference>
<name>A0A364RG81_9BACT</name>
<dbReference type="EMBL" id="QMDV01000002">
    <property type="protein sequence ID" value="RAU83282.1"/>
    <property type="molecule type" value="Genomic_DNA"/>
</dbReference>
<feature type="domain" description="Glycosyl transferase family 1" evidence="2">
    <location>
        <begin position="206"/>
        <end position="363"/>
    </location>
</feature>
<evidence type="ECO:0000313" key="4">
    <source>
        <dbReference type="Proteomes" id="UP000251692"/>
    </source>
</evidence>
<evidence type="ECO:0000313" key="3">
    <source>
        <dbReference type="EMBL" id="RAU83282.1"/>
    </source>
</evidence>
<dbReference type="PANTHER" id="PTHR45947:SF3">
    <property type="entry name" value="SULFOQUINOVOSYL TRANSFERASE SQD2"/>
    <property type="match status" value="1"/>
</dbReference>
<dbReference type="RefSeq" id="WP_112305432.1">
    <property type="nucleotide sequence ID" value="NZ_QMDV01000002.1"/>
</dbReference>
<evidence type="ECO:0000256" key="1">
    <source>
        <dbReference type="SAM" id="Phobius"/>
    </source>
</evidence>
<keyword evidence="3" id="KW-0808">Transferase</keyword>
<dbReference type="OrthoDB" id="9790710at2"/>
<dbReference type="Pfam" id="PF00534">
    <property type="entry name" value="Glycos_transf_1"/>
    <property type="match status" value="1"/>
</dbReference>
<keyword evidence="4" id="KW-1185">Reference proteome</keyword>
<dbReference type="InterPro" id="IPR050194">
    <property type="entry name" value="Glycosyltransferase_grp1"/>
</dbReference>
<protein>
    <submittedName>
        <fullName evidence="3">Glycosyl transferase</fullName>
    </submittedName>
</protein>